<comment type="catalytic activity">
    <reaction evidence="15 17">
        <text>beta-nicotinamide D-ribonucleotide + ATP + H(+) = diphosphate + NAD(+)</text>
        <dbReference type="Rhea" id="RHEA:21360"/>
        <dbReference type="ChEBI" id="CHEBI:14649"/>
        <dbReference type="ChEBI" id="CHEBI:15378"/>
        <dbReference type="ChEBI" id="CHEBI:30616"/>
        <dbReference type="ChEBI" id="CHEBI:33019"/>
        <dbReference type="ChEBI" id="CHEBI:57540"/>
        <dbReference type="EC" id="2.7.7.1"/>
    </reaction>
</comment>
<dbReference type="InterPro" id="IPR014729">
    <property type="entry name" value="Rossmann-like_a/b/a_fold"/>
</dbReference>
<comment type="cofactor">
    <cofactor evidence="1">
        <name>Mg(2+)</name>
        <dbReference type="ChEBI" id="CHEBI:18420"/>
    </cofactor>
</comment>
<evidence type="ECO:0000256" key="17">
    <source>
        <dbReference type="RuleBase" id="RU362021"/>
    </source>
</evidence>
<evidence type="ECO:0000256" key="18">
    <source>
        <dbReference type="SAM" id="MobiDB-lite"/>
    </source>
</evidence>
<dbReference type="GO" id="GO:0005524">
    <property type="term" value="F:ATP binding"/>
    <property type="evidence" value="ECO:0007669"/>
    <property type="project" value="UniProtKB-KW"/>
</dbReference>
<feature type="domain" description="Cytidyltransferase-like" evidence="19">
    <location>
        <begin position="40"/>
        <end position="226"/>
    </location>
</feature>
<evidence type="ECO:0000256" key="10">
    <source>
        <dbReference type="ARBA" id="ARBA00022741"/>
    </source>
</evidence>
<dbReference type="FunFam" id="3.40.50.620:FF:000221">
    <property type="entry name" value="Nicotinamide/nicotinic acid mononucleotide adenylyltransferase 3"/>
    <property type="match status" value="1"/>
</dbReference>
<feature type="region of interest" description="Disordered" evidence="18">
    <location>
        <begin position="255"/>
        <end position="299"/>
    </location>
</feature>
<accession>A0A8H6MFA8</accession>
<comment type="catalytic activity">
    <reaction evidence="14 17">
        <text>nicotinate beta-D-ribonucleotide + ATP + H(+) = deamido-NAD(+) + diphosphate</text>
        <dbReference type="Rhea" id="RHEA:22860"/>
        <dbReference type="ChEBI" id="CHEBI:15378"/>
        <dbReference type="ChEBI" id="CHEBI:30616"/>
        <dbReference type="ChEBI" id="CHEBI:33019"/>
        <dbReference type="ChEBI" id="CHEBI:57502"/>
        <dbReference type="ChEBI" id="CHEBI:58437"/>
        <dbReference type="EC" id="2.7.7.18"/>
    </reaction>
</comment>
<evidence type="ECO:0000256" key="1">
    <source>
        <dbReference type="ARBA" id="ARBA00001946"/>
    </source>
</evidence>
<dbReference type="GO" id="GO:0009435">
    <property type="term" value="P:NAD+ biosynthetic process"/>
    <property type="evidence" value="ECO:0007669"/>
    <property type="project" value="UniProtKB-UniPathway"/>
</dbReference>
<dbReference type="InterPro" id="IPR004821">
    <property type="entry name" value="Cyt_trans-like"/>
</dbReference>
<organism evidence="20 21">
    <name type="scientific">Ephemerocybe angulata</name>
    <dbReference type="NCBI Taxonomy" id="980116"/>
    <lineage>
        <taxon>Eukaryota</taxon>
        <taxon>Fungi</taxon>
        <taxon>Dikarya</taxon>
        <taxon>Basidiomycota</taxon>
        <taxon>Agaricomycotina</taxon>
        <taxon>Agaricomycetes</taxon>
        <taxon>Agaricomycetidae</taxon>
        <taxon>Agaricales</taxon>
        <taxon>Agaricineae</taxon>
        <taxon>Psathyrellaceae</taxon>
        <taxon>Ephemerocybe</taxon>
    </lineage>
</organism>
<dbReference type="AlphaFoldDB" id="A0A8H6MFA8"/>
<comment type="caution">
    <text evidence="20">The sequence shown here is derived from an EMBL/GenBank/DDBJ whole genome shotgun (WGS) entry which is preliminary data.</text>
</comment>
<dbReference type="EC" id="2.7.7.18" evidence="17"/>
<comment type="subcellular location">
    <subcellularLocation>
        <location evidence="2">Mitochondrion</location>
    </subcellularLocation>
</comment>
<dbReference type="GO" id="GO:0005759">
    <property type="term" value="C:mitochondrial matrix"/>
    <property type="evidence" value="ECO:0007669"/>
    <property type="project" value="UniProtKB-ARBA"/>
</dbReference>
<dbReference type="InterPro" id="IPR051182">
    <property type="entry name" value="Euk_NMN_adenylyltrnsfrase"/>
</dbReference>
<keyword evidence="10 17" id="KW-0547">Nucleotide-binding</keyword>
<evidence type="ECO:0000256" key="9">
    <source>
        <dbReference type="ARBA" id="ARBA00022695"/>
    </source>
</evidence>
<keyword evidence="13" id="KW-0496">Mitochondrion</keyword>
<evidence type="ECO:0000256" key="16">
    <source>
        <dbReference type="ARBA" id="ARBA00093425"/>
    </source>
</evidence>
<keyword evidence="11 17" id="KW-0067">ATP-binding</keyword>
<evidence type="ECO:0000256" key="7">
    <source>
        <dbReference type="ARBA" id="ARBA00022642"/>
    </source>
</evidence>
<keyword evidence="7 17" id="KW-0662">Pyridine nucleotide biosynthesis</keyword>
<dbReference type="Gene3D" id="3.40.50.620">
    <property type="entry name" value="HUPs"/>
    <property type="match status" value="1"/>
</dbReference>
<dbReference type="EMBL" id="JACGCI010000006">
    <property type="protein sequence ID" value="KAF6763041.1"/>
    <property type="molecule type" value="Genomic_DNA"/>
</dbReference>
<comment type="function">
    <text evidence="16">Catalyzes the formation of NAD(+) from nicotinamide mononucleotide (NMN) and ATP. Can also use the deamidated form; nicotinic acid mononucleotide (NaMN) as substrate with the same efficiency. Can use triazofurin monophosphate (TrMP) as substrate. Can also use GTP and ITP as nucleotide donors. Also catalyzes the reverse reaction, i.e. the pyrophosphorolytic cleavage of NAD(+). For the pyrophosphorolytic activity, can use NAD(+), NADH, NaAD, nicotinic acid adenine dinucleotide phosphate (NHD), nicotinamide guanine dinucleotide (NGD) as substrates. Fails to cleave phosphorylated dinucleotides NADP(+), NADPH and NaADP(+). Protects against axonal degeneration following injury. May be involved in the maintenance of axonal integrity. Also functions as a stress-response chaperone protein that prevents toxic aggregation of proteins; this function may be independent of its NAD(+) synthesis activity.</text>
</comment>
<keyword evidence="12 17" id="KW-0520">NAD</keyword>
<comment type="similarity">
    <text evidence="5 17">Belongs to the eukaryotic NMN adenylyltransferase family.</text>
</comment>
<evidence type="ECO:0000256" key="12">
    <source>
        <dbReference type="ARBA" id="ARBA00023027"/>
    </source>
</evidence>
<evidence type="ECO:0000256" key="5">
    <source>
        <dbReference type="ARBA" id="ARBA00007064"/>
    </source>
</evidence>
<evidence type="ECO:0000256" key="8">
    <source>
        <dbReference type="ARBA" id="ARBA00022679"/>
    </source>
</evidence>
<keyword evidence="21" id="KW-1185">Reference proteome</keyword>
<keyword evidence="8 17" id="KW-0808">Transferase</keyword>
<comment type="pathway">
    <text evidence="3 17">Cofactor biosynthesis; NAD(+) biosynthesis; NAD(+) from nicotinamide D-ribonucleotide: step 1/1.</text>
</comment>
<dbReference type="InterPro" id="IPR005248">
    <property type="entry name" value="NadD/NMNAT"/>
</dbReference>
<name>A0A8H6MFA8_9AGAR</name>
<evidence type="ECO:0000256" key="11">
    <source>
        <dbReference type="ARBA" id="ARBA00022840"/>
    </source>
</evidence>
<dbReference type="CDD" id="cd09286">
    <property type="entry name" value="NMNAT_Eukarya"/>
    <property type="match status" value="1"/>
</dbReference>
<dbReference type="InterPro" id="IPR045094">
    <property type="entry name" value="NMNAT_euk"/>
</dbReference>
<dbReference type="NCBIfam" id="TIGR00482">
    <property type="entry name" value="nicotinate (nicotinamide) nucleotide adenylyltransferase"/>
    <property type="match status" value="1"/>
</dbReference>
<evidence type="ECO:0000256" key="13">
    <source>
        <dbReference type="ARBA" id="ARBA00023128"/>
    </source>
</evidence>
<dbReference type="EC" id="2.7.7.1" evidence="17"/>
<evidence type="ECO:0000256" key="6">
    <source>
        <dbReference type="ARBA" id="ARBA00011881"/>
    </source>
</evidence>
<dbReference type="GO" id="GO:0004515">
    <property type="term" value="F:nicotinate-nucleotide adenylyltransferase activity"/>
    <property type="evidence" value="ECO:0007669"/>
    <property type="project" value="UniProtKB-EC"/>
</dbReference>
<evidence type="ECO:0000256" key="3">
    <source>
        <dbReference type="ARBA" id="ARBA00004658"/>
    </source>
</evidence>
<dbReference type="OrthoDB" id="422187at2759"/>
<evidence type="ECO:0000256" key="4">
    <source>
        <dbReference type="ARBA" id="ARBA00005019"/>
    </source>
</evidence>
<dbReference type="UniPathway" id="UPA00253">
    <property type="reaction ID" value="UER00332"/>
</dbReference>
<proteinExistence type="inferred from homology"/>
<reference evidence="20 21" key="1">
    <citation type="submission" date="2020-07" db="EMBL/GenBank/DDBJ databases">
        <title>Comparative genomics of pyrophilous fungi reveals a link between fire events and developmental genes.</title>
        <authorList>
            <consortium name="DOE Joint Genome Institute"/>
            <person name="Steindorff A.S."/>
            <person name="Carver A."/>
            <person name="Calhoun S."/>
            <person name="Stillman K."/>
            <person name="Liu H."/>
            <person name="Lipzen A."/>
            <person name="Pangilinan J."/>
            <person name="Labutti K."/>
            <person name="Bruns T.D."/>
            <person name="Grigoriev I.V."/>
        </authorList>
    </citation>
    <scope>NUCLEOTIDE SEQUENCE [LARGE SCALE GENOMIC DNA]</scope>
    <source>
        <strain evidence="20 21">CBS 144469</strain>
    </source>
</reference>
<keyword evidence="9 17" id="KW-0548">Nucleotidyltransferase</keyword>
<protein>
    <recommendedName>
        <fullName evidence="17">Nicotinamide-nucleotide adenylyltransferase</fullName>
        <ecNumber evidence="17">2.7.7.1</ecNumber>
        <ecNumber evidence="17">2.7.7.18</ecNumber>
    </recommendedName>
</protein>
<sequence>MASSSGYVTEGFTNPPNYSFPHEHLERVMKDKNRTPVVLVACGSFSPVTYLHLRMFEMARDYIRHNTEFEIVGAYLSPVSDQYKKPGLLSAHHRVAMCKLAAEESGTGLMVDSWEAFQSYQRTAIVLDHFDYEINTVLGGVQTEDGEHRPVRVMLLAGSDLISTMSEPGVWSYSDLDHILGRYGVFIIERAGSGMDQATDALAKWRHNIYLISQLIQNDVSSTKVRLFLRRGLSVRYLLPNSVVDYIERNGLYLDEGAGQSPNPPSNSDKGKEKEPVTKKDSQQPSSSPPPPTTASAGC</sequence>
<comment type="pathway">
    <text evidence="4">Cofactor biosynthesis; NAD(+) biosynthesis; deamido-NAD(+) from nicotinate D-ribonucleotide: step 1/1.</text>
</comment>
<evidence type="ECO:0000259" key="19">
    <source>
        <dbReference type="Pfam" id="PF01467"/>
    </source>
</evidence>
<dbReference type="GO" id="GO:0000309">
    <property type="term" value="F:nicotinamide-nucleotide adenylyltransferase activity"/>
    <property type="evidence" value="ECO:0007669"/>
    <property type="project" value="UniProtKB-EC"/>
</dbReference>
<evidence type="ECO:0000256" key="15">
    <source>
        <dbReference type="ARBA" id="ARBA00049001"/>
    </source>
</evidence>
<evidence type="ECO:0000256" key="2">
    <source>
        <dbReference type="ARBA" id="ARBA00004173"/>
    </source>
</evidence>
<dbReference type="Pfam" id="PF01467">
    <property type="entry name" value="CTP_transf_like"/>
    <property type="match status" value="1"/>
</dbReference>
<feature type="compositionally biased region" description="Basic and acidic residues" evidence="18">
    <location>
        <begin position="269"/>
        <end position="282"/>
    </location>
</feature>
<gene>
    <name evidence="20" type="ORF">DFP72DRAFT_874478</name>
</gene>
<dbReference type="SUPFAM" id="SSF52374">
    <property type="entry name" value="Nucleotidylyl transferase"/>
    <property type="match status" value="1"/>
</dbReference>
<dbReference type="PANTHER" id="PTHR12039:SF0">
    <property type="entry name" value="NICOTINAMIDE-NUCLEOTIDE ADENYLYLTRANSFERASE"/>
    <property type="match status" value="1"/>
</dbReference>
<dbReference type="PANTHER" id="PTHR12039">
    <property type="entry name" value="NICOTINAMIDE MONONUCLEOTIDE ADENYLYLTRANSFERASE"/>
    <property type="match status" value="1"/>
</dbReference>
<evidence type="ECO:0000256" key="14">
    <source>
        <dbReference type="ARBA" id="ARBA00048721"/>
    </source>
</evidence>
<dbReference type="Proteomes" id="UP000521943">
    <property type="component" value="Unassembled WGS sequence"/>
</dbReference>
<comment type="subunit">
    <text evidence="6">Homotetramer.</text>
</comment>
<evidence type="ECO:0000313" key="20">
    <source>
        <dbReference type="EMBL" id="KAF6763041.1"/>
    </source>
</evidence>
<evidence type="ECO:0000313" key="21">
    <source>
        <dbReference type="Proteomes" id="UP000521943"/>
    </source>
</evidence>